<dbReference type="RefSeq" id="WP_171636790.1">
    <property type="nucleotide sequence ID" value="NZ_WHNY01000082.1"/>
</dbReference>
<dbReference type="PANTHER" id="PTHR43297">
    <property type="entry name" value="OLIGOPEPTIDE TRANSPORT ATP-BINDING PROTEIN APPD"/>
    <property type="match status" value="1"/>
</dbReference>
<dbReference type="SMART" id="SM00382">
    <property type="entry name" value="AAA"/>
    <property type="match status" value="1"/>
</dbReference>
<keyword evidence="11" id="KW-0472">Membrane</keyword>
<evidence type="ECO:0000256" key="8">
    <source>
        <dbReference type="ARBA" id="ARBA00022967"/>
    </source>
</evidence>
<evidence type="ECO:0000256" key="9">
    <source>
        <dbReference type="ARBA" id="ARBA00023065"/>
    </source>
</evidence>
<evidence type="ECO:0000256" key="12">
    <source>
        <dbReference type="ARBA" id="ARBA00038669"/>
    </source>
</evidence>
<comment type="subcellular location">
    <subcellularLocation>
        <location evidence="1">Cell membrane</location>
        <topology evidence="1">Peripheral membrane protein</topology>
    </subcellularLocation>
</comment>
<dbReference type="Proteomes" id="UP000653578">
    <property type="component" value="Unassembled WGS sequence"/>
</dbReference>
<sequence length="305" mass="33684">MLEISKLSIRFNRLDRRLRQVHTETIHNLHLSVAAYEILAVVGSSGSGKSLLAHAILGILPNNAQVSGTIQFKGEELTPDRQRRIRGKEIALIPQSVQYLDPLIRVGEQVEQSVRQGDPVALRRKAFNKYNLADYVAKWFPFQLSGGMARKILVSTATVSGARLFIADEPTPGLDTFAMTETLNRFRQLAEDGCAMMLITHDIEAALTVADRIAVLYAGTVVEIAQRSDFTENGERLRHPYTKALWKALPGQQFVAIPGSQPLPDALPKGCVFAPRCSSATIECEESSPEPRTLRNGEVRCLHAT</sequence>
<keyword evidence="3" id="KW-0813">Transport</keyword>
<keyword evidence="8" id="KW-1278">Translocase</keyword>
<keyword evidence="10" id="KW-0921">Nickel transport</keyword>
<evidence type="ECO:0000256" key="6">
    <source>
        <dbReference type="ARBA" id="ARBA00022741"/>
    </source>
</evidence>
<protein>
    <recommendedName>
        <fullName evidence="14">Nickel import system ATP-binding protein NikD</fullName>
        <ecNumber evidence="13">7.2.2.11</ecNumber>
    </recommendedName>
</protein>
<evidence type="ECO:0000256" key="4">
    <source>
        <dbReference type="ARBA" id="ARBA00022475"/>
    </source>
</evidence>
<dbReference type="Gene3D" id="3.40.50.300">
    <property type="entry name" value="P-loop containing nucleotide triphosphate hydrolases"/>
    <property type="match status" value="1"/>
</dbReference>
<evidence type="ECO:0000256" key="14">
    <source>
        <dbReference type="ARBA" id="ARBA00044143"/>
    </source>
</evidence>
<evidence type="ECO:0000313" key="17">
    <source>
        <dbReference type="EMBL" id="NOU68970.1"/>
    </source>
</evidence>
<keyword evidence="7 17" id="KW-0067">ATP-binding</keyword>
<keyword evidence="4" id="KW-1003">Cell membrane</keyword>
<accession>A0ABX1XK93</accession>
<evidence type="ECO:0000256" key="15">
    <source>
        <dbReference type="ARBA" id="ARBA00048610"/>
    </source>
</evidence>
<dbReference type="PROSITE" id="PS50893">
    <property type="entry name" value="ABC_TRANSPORTER_2"/>
    <property type="match status" value="1"/>
</dbReference>
<dbReference type="PANTHER" id="PTHR43297:SF13">
    <property type="entry name" value="NICKEL ABC TRANSPORTER, ATP-BINDING PROTEIN"/>
    <property type="match status" value="1"/>
</dbReference>
<dbReference type="Pfam" id="PF00005">
    <property type="entry name" value="ABC_tran"/>
    <property type="match status" value="1"/>
</dbReference>
<reference evidence="17 18" key="1">
    <citation type="submission" date="2019-10" db="EMBL/GenBank/DDBJ databases">
        <title>Description of Paenibacillus humi sp. nov.</title>
        <authorList>
            <person name="Carlier A."/>
            <person name="Qi S."/>
        </authorList>
    </citation>
    <scope>NUCLEOTIDE SEQUENCE [LARGE SCALE GENOMIC DNA]</scope>
    <source>
        <strain evidence="17 18">LMG 31461</strain>
    </source>
</reference>
<feature type="domain" description="ABC transporter" evidence="16">
    <location>
        <begin position="9"/>
        <end position="243"/>
    </location>
</feature>
<evidence type="ECO:0000256" key="13">
    <source>
        <dbReference type="ARBA" id="ARBA00039098"/>
    </source>
</evidence>
<dbReference type="InterPro" id="IPR050388">
    <property type="entry name" value="ABC_Ni/Peptide_Import"/>
</dbReference>
<dbReference type="InterPro" id="IPR017871">
    <property type="entry name" value="ABC_transporter-like_CS"/>
</dbReference>
<comment type="subunit">
    <text evidence="12">The complex is composed of two ATP-binding proteins (NikD and NikE), two transmembrane proteins (NikB and NikC) and a solute-binding protein (NikA).</text>
</comment>
<dbReference type="Pfam" id="PF08352">
    <property type="entry name" value="oligo_HPY"/>
    <property type="match status" value="1"/>
</dbReference>
<evidence type="ECO:0000256" key="1">
    <source>
        <dbReference type="ARBA" id="ARBA00004202"/>
    </source>
</evidence>
<dbReference type="NCBIfam" id="TIGR01727">
    <property type="entry name" value="oligo_HPY"/>
    <property type="match status" value="1"/>
</dbReference>
<dbReference type="InterPro" id="IPR003439">
    <property type="entry name" value="ABC_transporter-like_ATP-bd"/>
</dbReference>
<dbReference type="GO" id="GO:0005524">
    <property type="term" value="F:ATP binding"/>
    <property type="evidence" value="ECO:0007669"/>
    <property type="project" value="UniProtKB-KW"/>
</dbReference>
<keyword evidence="18" id="KW-1185">Reference proteome</keyword>
<comment type="catalytic activity">
    <reaction evidence="15">
        <text>Ni(2+)(out) + ATP + H2O = Ni(2+)(in) + ADP + phosphate + H(+)</text>
        <dbReference type="Rhea" id="RHEA:15557"/>
        <dbReference type="ChEBI" id="CHEBI:15377"/>
        <dbReference type="ChEBI" id="CHEBI:15378"/>
        <dbReference type="ChEBI" id="CHEBI:30616"/>
        <dbReference type="ChEBI" id="CHEBI:43474"/>
        <dbReference type="ChEBI" id="CHEBI:49786"/>
        <dbReference type="ChEBI" id="CHEBI:456216"/>
        <dbReference type="EC" id="7.2.2.11"/>
    </reaction>
    <physiologicalReaction direction="left-to-right" evidence="15">
        <dbReference type="Rhea" id="RHEA:15558"/>
    </physiologicalReaction>
</comment>
<comment type="similarity">
    <text evidence="2">Belongs to the ABC transporter superfamily.</text>
</comment>
<dbReference type="SUPFAM" id="SSF52540">
    <property type="entry name" value="P-loop containing nucleoside triphosphate hydrolases"/>
    <property type="match status" value="1"/>
</dbReference>
<dbReference type="InterPro" id="IPR013563">
    <property type="entry name" value="Oligopep_ABC_C"/>
</dbReference>
<dbReference type="PROSITE" id="PS00211">
    <property type="entry name" value="ABC_TRANSPORTER_1"/>
    <property type="match status" value="1"/>
</dbReference>
<evidence type="ECO:0000256" key="10">
    <source>
        <dbReference type="ARBA" id="ARBA00023112"/>
    </source>
</evidence>
<proteinExistence type="inferred from homology"/>
<gene>
    <name evidence="17" type="ORF">GC096_33665</name>
</gene>
<keyword evidence="5" id="KW-0533">Nickel</keyword>
<evidence type="ECO:0000256" key="7">
    <source>
        <dbReference type="ARBA" id="ARBA00022840"/>
    </source>
</evidence>
<keyword evidence="9" id="KW-0406">Ion transport</keyword>
<evidence type="ECO:0000256" key="5">
    <source>
        <dbReference type="ARBA" id="ARBA00022596"/>
    </source>
</evidence>
<evidence type="ECO:0000259" key="16">
    <source>
        <dbReference type="PROSITE" id="PS50893"/>
    </source>
</evidence>
<comment type="caution">
    <text evidence="17">The sequence shown here is derived from an EMBL/GenBank/DDBJ whole genome shotgun (WGS) entry which is preliminary data.</text>
</comment>
<dbReference type="EC" id="7.2.2.11" evidence="13"/>
<dbReference type="InterPro" id="IPR003593">
    <property type="entry name" value="AAA+_ATPase"/>
</dbReference>
<name>A0ABX1XK93_9BACL</name>
<dbReference type="InterPro" id="IPR027417">
    <property type="entry name" value="P-loop_NTPase"/>
</dbReference>
<organism evidence="17 18">
    <name type="scientific">Paenibacillus plantarum</name>
    <dbReference type="NCBI Taxonomy" id="2654975"/>
    <lineage>
        <taxon>Bacteria</taxon>
        <taxon>Bacillati</taxon>
        <taxon>Bacillota</taxon>
        <taxon>Bacilli</taxon>
        <taxon>Bacillales</taxon>
        <taxon>Paenibacillaceae</taxon>
        <taxon>Paenibacillus</taxon>
    </lineage>
</organism>
<keyword evidence="6" id="KW-0547">Nucleotide-binding</keyword>
<evidence type="ECO:0000256" key="2">
    <source>
        <dbReference type="ARBA" id="ARBA00005417"/>
    </source>
</evidence>
<evidence type="ECO:0000313" key="18">
    <source>
        <dbReference type="Proteomes" id="UP000653578"/>
    </source>
</evidence>
<dbReference type="EMBL" id="WHNY01000082">
    <property type="protein sequence ID" value="NOU68970.1"/>
    <property type="molecule type" value="Genomic_DNA"/>
</dbReference>
<evidence type="ECO:0000256" key="3">
    <source>
        <dbReference type="ARBA" id="ARBA00022448"/>
    </source>
</evidence>
<evidence type="ECO:0000256" key="11">
    <source>
        <dbReference type="ARBA" id="ARBA00023136"/>
    </source>
</evidence>